<dbReference type="Proteomes" id="UP000805841">
    <property type="component" value="Unassembled WGS sequence"/>
</dbReference>
<dbReference type="RefSeq" id="WP_190418934.1">
    <property type="nucleotide sequence ID" value="NZ_JAAOCA010000007.1"/>
</dbReference>
<dbReference type="Gene3D" id="2.120.10.30">
    <property type="entry name" value="TolB, C-terminal domain"/>
    <property type="match status" value="1"/>
</dbReference>
<evidence type="ECO:0000256" key="3">
    <source>
        <dbReference type="ARBA" id="ARBA00022475"/>
    </source>
</evidence>
<reference evidence="6 7" key="1">
    <citation type="journal article" date="2020" name="Insects">
        <title>Bacteria Belonging to Pseudomonas typographi sp. nov. from the Bark Beetle Ips typographus Have Genomic Potential to Aid in the Host Ecology.</title>
        <authorList>
            <person name="Peral-Aranega E."/>
            <person name="Saati-Santamaria Z."/>
            <person name="Kolarik M."/>
            <person name="Rivas R."/>
            <person name="Garcia-Fraile P."/>
        </authorList>
    </citation>
    <scope>NUCLEOTIDE SEQUENCE [LARGE SCALE GENOMIC DNA]</scope>
    <source>
        <strain evidence="6 7">CA3A</strain>
    </source>
</reference>
<dbReference type="SUPFAM" id="SSF50956">
    <property type="entry name" value="Thermostable phytase (3-phytase)"/>
    <property type="match status" value="1"/>
</dbReference>
<keyword evidence="3" id="KW-1003">Cell membrane</keyword>
<name>A0ABR7YZ72_9PSED</name>
<keyword evidence="7" id="KW-1185">Reference proteome</keyword>
<proteinExistence type="inferred from homology"/>
<gene>
    <name evidence="6" type="ORF">HAQ05_07360</name>
</gene>
<comment type="caution">
    <text evidence="6">The sequence shown here is derived from an EMBL/GenBank/DDBJ whole genome shotgun (WGS) entry which is preliminary data.</text>
</comment>
<organism evidence="6 7">
    <name type="scientific">Pseudomonas typographi</name>
    <dbReference type="NCBI Taxonomy" id="2715964"/>
    <lineage>
        <taxon>Bacteria</taxon>
        <taxon>Pseudomonadati</taxon>
        <taxon>Pseudomonadota</taxon>
        <taxon>Gammaproteobacteria</taxon>
        <taxon>Pseudomonadales</taxon>
        <taxon>Pseudomonadaceae</taxon>
        <taxon>Pseudomonas</taxon>
    </lineage>
</organism>
<accession>A0ABR7YZ72</accession>
<evidence type="ECO:0000256" key="4">
    <source>
        <dbReference type="ARBA" id="ARBA00023136"/>
    </source>
</evidence>
<evidence type="ECO:0000256" key="5">
    <source>
        <dbReference type="SAM" id="Phobius"/>
    </source>
</evidence>
<dbReference type="CDD" id="cd09971">
    <property type="entry name" value="SdiA-regulated"/>
    <property type="match status" value="1"/>
</dbReference>
<sequence length="306" mass="33999">MPRSRFSSPATHWPRRLWAFAGLLVLLVLYIVAHLLHWDDRLRWSLQEWHETPAEQAQAVWLPGYRVDIDAKRLPGLEDDEASDLAYDPDSKTLYSVMGKHPFLVQLGLDGEVLRKIALNGWTNPEGVAVLEGGHIAITDERSQLLTIVTAPAGVTALNIADFPQFPLGDAEQKNKGTEAVAWDPRHHRVLFGQERPIKLASWNGDGSTLLAQPQPIQGRPFGLRNLSAMTVDPRTGHVLLLSADSHLLVELDDNAQPLSYIALLAHFHGLGATIPQAEGVALDEQGTLYMVSEPNLFYRFKKVPK</sequence>
<comment type="similarity">
    <text evidence="2">Belongs to the YjiK family.</text>
</comment>
<keyword evidence="5" id="KW-1133">Transmembrane helix</keyword>
<dbReference type="InterPro" id="IPR009722">
    <property type="entry name" value="YjiK/CarP"/>
</dbReference>
<keyword evidence="4 5" id="KW-0472">Membrane</keyword>
<keyword evidence="5" id="KW-0812">Transmembrane</keyword>
<evidence type="ECO:0000256" key="1">
    <source>
        <dbReference type="ARBA" id="ARBA00004236"/>
    </source>
</evidence>
<evidence type="ECO:0000256" key="2">
    <source>
        <dbReference type="ARBA" id="ARBA00009852"/>
    </source>
</evidence>
<dbReference type="Pfam" id="PF06977">
    <property type="entry name" value="SdiA-regulated"/>
    <property type="match status" value="1"/>
</dbReference>
<protein>
    <submittedName>
        <fullName evidence="6">SdiA-regulated domain-containing protein</fullName>
    </submittedName>
</protein>
<feature type="transmembrane region" description="Helical" evidence="5">
    <location>
        <begin position="17"/>
        <end position="36"/>
    </location>
</feature>
<evidence type="ECO:0000313" key="7">
    <source>
        <dbReference type="Proteomes" id="UP000805841"/>
    </source>
</evidence>
<dbReference type="EMBL" id="JAAOCA010000007">
    <property type="protein sequence ID" value="MBD1598519.1"/>
    <property type="molecule type" value="Genomic_DNA"/>
</dbReference>
<evidence type="ECO:0000313" key="6">
    <source>
        <dbReference type="EMBL" id="MBD1598519.1"/>
    </source>
</evidence>
<dbReference type="InterPro" id="IPR011042">
    <property type="entry name" value="6-blade_b-propeller_TolB-like"/>
</dbReference>
<comment type="subcellular location">
    <subcellularLocation>
        <location evidence="1">Cell membrane</location>
    </subcellularLocation>
</comment>